<feature type="region of interest" description="Disordered" evidence="6">
    <location>
        <begin position="1"/>
        <end position="22"/>
    </location>
</feature>
<feature type="region of interest" description="Disordered" evidence="6">
    <location>
        <begin position="218"/>
        <end position="259"/>
    </location>
</feature>
<feature type="transmembrane region" description="Helical" evidence="7">
    <location>
        <begin position="120"/>
        <end position="143"/>
    </location>
</feature>
<evidence type="ECO:0000256" key="5">
    <source>
        <dbReference type="ARBA" id="ARBA00023288"/>
    </source>
</evidence>
<reference evidence="9 10" key="1">
    <citation type="submission" date="2024-10" db="EMBL/GenBank/DDBJ databases">
        <authorList>
            <person name="Kim D."/>
        </authorList>
    </citation>
    <scope>NUCLEOTIDE SEQUENCE [LARGE SCALE GENOMIC DNA]</scope>
    <source>
        <strain evidence="9">BH-2024</strain>
    </source>
</reference>
<evidence type="ECO:0000256" key="2">
    <source>
        <dbReference type="ARBA" id="ARBA00023136"/>
    </source>
</evidence>
<protein>
    <recommendedName>
        <fullName evidence="8">J domain-containing protein</fullName>
    </recommendedName>
</protein>
<dbReference type="SUPFAM" id="SSF46565">
    <property type="entry name" value="Chaperone J-domain"/>
    <property type="match status" value="1"/>
</dbReference>
<dbReference type="Proteomes" id="UP001620626">
    <property type="component" value="Unassembled WGS sequence"/>
</dbReference>
<dbReference type="InterPro" id="IPR051434">
    <property type="entry name" value="DnaJ_C_subfamily_member5"/>
</dbReference>
<keyword evidence="7" id="KW-0812">Transmembrane</keyword>
<dbReference type="PROSITE" id="PS50076">
    <property type="entry name" value="DNAJ_2"/>
    <property type="match status" value="1"/>
</dbReference>
<dbReference type="CDD" id="cd06257">
    <property type="entry name" value="DnaJ"/>
    <property type="match status" value="1"/>
</dbReference>
<evidence type="ECO:0000256" key="4">
    <source>
        <dbReference type="ARBA" id="ARBA00023186"/>
    </source>
</evidence>
<sequence length="259" mass="28668">MPPDTDQGNARRQRRRSSRGLNESLSTHCNLYELLALPKTATDEDIKRAYRRMALKYHPDKNRNDPEASKKFQDINYANAVLSNPTKRQIYDRYGEMGLKMMQQFGEENMSLALRPWLKWLICIIAVLTCGCFCCCCCCFGCFKCCCNFCFGACKPEDASNADFSPFDAFDDLESQPVRAQPAGSGTSEATQFTTAAATITSSSVRIDMECHPPPVADHKTCVARNEPPPPYSAPPPPYTADSPITAPAPSYGAMSAKE</sequence>
<feature type="domain" description="J" evidence="8">
    <location>
        <begin position="30"/>
        <end position="95"/>
    </location>
</feature>
<comment type="caution">
    <text evidence="9">The sequence shown here is derived from an EMBL/GenBank/DDBJ whole genome shotgun (WGS) entry which is preliminary data.</text>
</comment>
<feature type="compositionally biased region" description="Polar residues" evidence="6">
    <location>
        <begin position="1"/>
        <end position="10"/>
    </location>
</feature>
<gene>
    <name evidence="9" type="ORF">niasHT_035766</name>
</gene>
<dbReference type="EMBL" id="JBICBT010001301">
    <property type="protein sequence ID" value="KAL3074024.1"/>
    <property type="molecule type" value="Genomic_DNA"/>
</dbReference>
<name>A0ABD2I0G0_9BILA</name>
<dbReference type="PROSITE" id="PS00636">
    <property type="entry name" value="DNAJ_1"/>
    <property type="match status" value="1"/>
</dbReference>
<dbReference type="GO" id="GO:0016020">
    <property type="term" value="C:membrane"/>
    <property type="evidence" value="ECO:0007669"/>
    <property type="project" value="UniProtKB-SubCell"/>
</dbReference>
<evidence type="ECO:0000313" key="10">
    <source>
        <dbReference type="Proteomes" id="UP001620626"/>
    </source>
</evidence>
<dbReference type="InterPro" id="IPR018253">
    <property type="entry name" value="DnaJ_domain_CS"/>
</dbReference>
<dbReference type="PRINTS" id="PR00625">
    <property type="entry name" value="JDOMAIN"/>
</dbReference>
<dbReference type="SMART" id="SM00271">
    <property type="entry name" value="DnaJ"/>
    <property type="match status" value="1"/>
</dbReference>
<keyword evidence="7" id="KW-1133">Transmembrane helix</keyword>
<organism evidence="9 10">
    <name type="scientific">Heterodera trifolii</name>
    <dbReference type="NCBI Taxonomy" id="157864"/>
    <lineage>
        <taxon>Eukaryota</taxon>
        <taxon>Metazoa</taxon>
        <taxon>Ecdysozoa</taxon>
        <taxon>Nematoda</taxon>
        <taxon>Chromadorea</taxon>
        <taxon>Rhabditida</taxon>
        <taxon>Tylenchina</taxon>
        <taxon>Tylenchomorpha</taxon>
        <taxon>Tylenchoidea</taxon>
        <taxon>Heteroderidae</taxon>
        <taxon>Heteroderinae</taxon>
        <taxon>Heterodera</taxon>
    </lineage>
</organism>
<evidence type="ECO:0000256" key="7">
    <source>
        <dbReference type="SAM" id="Phobius"/>
    </source>
</evidence>
<keyword evidence="3" id="KW-0564">Palmitate</keyword>
<evidence type="ECO:0000256" key="6">
    <source>
        <dbReference type="SAM" id="MobiDB-lite"/>
    </source>
</evidence>
<keyword evidence="10" id="KW-1185">Reference proteome</keyword>
<dbReference type="Gene3D" id="1.10.287.110">
    <property type="entry name" value="DnaJ domain"/>
    <property type="match status" value="1"/>
</dbReference>
<dbReference type="InterPro" id="IPR001623">
    <property type="entry name" value="DnaJ_domain"/>
</dbReference>
<dbReference type="AlphaFoldDB" id="A0ABD2I0G0"/>
<keyword evidence="4" id="KW-0143">Chaperone</keyword>
<evidence type="ECO:0000256" key="1">
    <source>
        <dbReference type="ARBA" id="ARBA00004635"/>
    </source>
</evidence>
<accession>A0ABD2I0G0</accession>
<comment type="subcellular location">
    <subcellularLocation>
        <location evidence="1">Membrane</location>
        <topology evidence="1">Lipid-anchor</topology>
    </subcellularLocation>
</comment>
<dbReference type="PANTHER" id="PTHR44027:SF7">
    <property type="entry name" value="DNAJ HOMOLOG SUBFAMILY C MEMBER 5 HOMOLOG"/>
    <property type="match status" value="1"/>
</dbReference>
<dbReference type="Pfam" id="PF00226">
    <property type="entry name" value="DnaJ"/>
    <property type="match status" value="1"/>
</dbReference>
<dbReference type="InterPro" id="IPR036869">
    <property type="entry name" value="J_dom_sf"/>
</dbReference>
<evidence type="ECO:0000259" key="8">
    <source>
        <dbReference type="PROSITE" id="PS50076"/>
    </source>
</evidence>
<keyword evidence="2 7" id="KW-0472">Membrane</keyword>
<evidence type="ECO:0000256" key="3">
    <source>
        <dbReference type="ARBA" id="ARBA00023139"/>
    </source>
</evidence>
<dbReference type="GO" id="GO:0005737">
    <property type="term" value="C:cytoplasm"/>
    <property type="evidence" value="ECO:0007669"/>
    <property type="project" value="UniProtKB-ARBA"/>
</dbReference>
<evidence type="ECO:0000313" key="9">
    <source>
        <dbReference type="EMBL" id="KAL3074024.1"/>
    </source>
</evidence>
<dbReference type="PANTHER" id="PTHR44027">
    <property type="entry name" value="DNAJ HOMOLOG SUBFAMILY C MEMBER 5 HOMOLOG"/>
    <property type="match status" value="1"/>
</dbReference>
<proteinExistence type="predicted"/>
<feature type="compositionally biased region" description="Pro residues" evidence="6">
    <location>
        <begin position="227"/>
        <end position="239"/>
    </location>
</feature>
<keyword evidence="5" id="KW-0449">Lipoprotein</keyword>